<evidence type="ECO:0000313" key="3">
    <source>
        <dbReference type="Proteomes" id="UP001218188"/>
    </source>
</evidence>
<sequence length="135" mass="15295">MTYVCQRIPLLLPTTISPPPSASLARCQYAGTPIAPSSCRVPWWKDFSGRYEMRYVLFPARCIQLTTFMIIGIPFPGDLTNNVLTRWQGVLHTSQGVFLPRLYEDLTLMIHAAVWSKLVVMHYTVCCSLLTLSSR</sequence>
<gene>
    <name evidence="2" type="ORF">C8F04DRAFT_722102</name>
</gene>
<comment type="caution">
    <text evidence="2">The sequence shown here is derived from an EMBL/GenBank/DDBJ whole genome shotgun (WGS) entry which is preliminary data.</text>
</comment>
<keyword evidence="1" id="KW-1133">Transmembrane helix</keyword>
<proteinExistence type="predicted"/>
<evidence type="ECO:0000256" key="1">
    <source>
        <dbReference type="SAM" id="Phobius"/>
    </source>
</evidence>
<dbReference type="Proteomes" id="UP001218188">
    <property type="component" value="Unassembled WGS sequence"/>
</dbReference>
<reference evidence="2" key="1">
    <citation type="submission" date="2023-03" db="EMBL/GenBank/DDBJ databases">
        <title>Massive genome expansion in bonnet fungi (Mycena s.s.) driven by repeated elements and novel gene families across ecological guilds.</title>
        <authorList>
            <consortium name="Lawrence Berkeley National Laboratory"/>
            <person name="Harder C.B."/>
            <person name="Miyauchi S."/>
            <person name="Viragh M."/>
            <person name="Kuo A."/>
            <person name="Thoen E."/>
            <person name="Andreopoulos B."/>
            <person name="Lu D."/>
            <person name="Skrede I."/>
            <person name="Drula E."/>
            <person name="Henrissat B."/>
            <person name="Morin E."/>
            <person name="Kohler A."/>
            <person name="Barry K."/>
            <person name="LaButti K."/>
            <person name="Morin E."/>
            <person name="Salamov A."/>
            <person name="Lipzen A."/>
            <person name="Mereny Z."/>
            <person name="Hegedus B."/>
            <person name="Baldrian P."/>
            <person name="Stursova M."/>
            <person name="Weitz H."/>
            <person name="Taylor A."/>
            <person name="Grigoriev I.V."/>
            <person name="Nagy L.G."/>
            <person name="Martin F."/>
            <person name="Kauserud H."/>
        </authorList>
    </citation>
    <scope>NUCLEOTIDE SEQUENCE</scope>
    <source>
        <strain evidence="2">CBHHK200</strain>
    </source>
</reference>
<feature type="transmembrane region" description="Helical" evidence="1">
    <location>
        <begin position="55"/>
        <end position="75"/>
    </location>
</feature>
<dbReference type="EMBL" id="JARJCM010000009">
    <property type="protein sequence ID" value="KAJ7043537.1"/>
    <property type="molecule type" value="Genomic_DNA"/>
</dbReference>
<accession>A0AAD6XB95</accession>
<name>A0AAD6XB95_9AGAR</name>
<feature type="transmembrane region" description="Helical" evidence="1">
    <location>
        <begin position="108"/>
        <end position="132"/>
    </location>
</feature>
<keyword evidence="1" id="KW-0812">Transmembrane</keyword>
<evidence type="ECO:0000313" key="2">
    <source>
        <dbReference type="EMBL" id="KAJ7043537.1"/>
    </source>
</evidence>
<dbReference type="AlphaFoldDB" id="A0AAD6XB95"/>
<organism evidence="2 3">
    <name type="scientific">Mycena alexandri</name>
    <dbReference type="NCBI Taxonomy" id="1745969"/>
    <lineage>
        <taxon>Eukaryota</taxon>
        <taxon>Fungi</taxon>
        <taxon>Dikarya</taxon>
        <taxon>Basidiomycota</taxon>
        <taxon>Agaricomycotina</taxon>
        <taxon>Agaricomycetes</taxon>
        <taxon>Agaricomycetidae</taxon>
        <taxon>Agaricales</taxon>
        <taxon>Marasmiineae</taxon>
        <taxon>Mycenaceae</taxon>
        <taxon>Mycena</taxon>
    </lineage>
</organism>
<protein>
    <submittedName>
        <fullName evidence="2">Uncharacterized protein</fullName>
    </submittedName>
</protein>
<keyword evidence="1" id="KW-0472">Membrane</keyword>
<keyword evidence="3" id="KW-1185">Reference proteome</keyword>